<reference evidence="2" key="1">
    <citation type="submission" date="2014-09" db="EMBL/GenBank/DDBJ databases">
        <authorList>
            <person name="Magalhaes I.L.F."/>
            <person name="Oliveira U."/>
            <person name="Santos F.R."/>
            <person name="Vidigal T.H.D.A."/>
            <person name="Brescovit A.D."/>
            <person name="Santos A.J."/>
        </authorList>
    </citation>
    <scope>NUCLEOTIDE SEQUENCE</scope>
    <source>
        <tissue evidence="2">Shoot tissue taken approximately 20 cm above the soil surface</tissue>
    </source>
</reference>
<reference evidence="2" key="2">
    <citation type="journal article" date="2015" name="Data Brief">
        <title>Shoot transcriptome of the giant reed, Arundo donax.</title>
        <authorList>
            <person name="Barrero R.A."/>
            <person name="Guerrero F.D."/>
            <person name="Moolhuijzen P."/>
            <person name="Goolsby J.A."/>
            <person name="Tidwell J."/>
            <person name="Bellgard S.E."/>
            <person name="Bellgard M.I."/>
        </authorList>
    </citation>
    <scope>NUCLEOTIDE SEQUENCE</scope>
    <source>
        <tissue evidence="2">Shoot tissue taken approximately 20 cm above the soil surface</tissue>
    </source>
</reference>
<dbReference type="EMBL" id="GBRH01181107">
    <property type="protein sequence ID" value="JAE16789.1"/>
    <property type="molecule type" value="Transcribed_RNA"/>
</dbReference>
<accession>A0A0A9G000</accession>
<evidence type="ECO:0000256" key="1">
    <source>
        <dbReference type="SAM" id="MobiDB-lite"/>
    </source>
</evidence>
<evidence type="ECO:0000313" key="2">
    <source>
        <dbReference type="EMBL" id="JAE16789.1"/>
    </source>
</evidence>
<protein>
    <submittedName>
        <fullName evidence="2">Uncharacterized protein</fullName>
    </submittedName>
</protein>
<organism evidence="2">
    <name type="scientific">Arundo donax</name>
    <name type="common">Giant reed</name>
    <name type="synonym">Donax arundinaceus</name>
    <dbReference type="NCBI Taxonomy" id="35708"/>
    <lineage>
        <taxon>Eukaryota</taxon>
        <taxon>Viridiplantae</taxon>
        <taxon>Streptophyta</taxon>
        <taxon>Embryophyta</taxon>
        <taxon>Tracheophyta</taxon>
        <taxon>Spermatophyta</taxon>
        <taxon>Magnoliopsida</taxon>
        <taxon>Liliopsida</taxon>
        <taxon>Poales</taxon>
        <taxon>Poaceae</taxon>
        <taxon>PACMAD clade</taxon>
        <taxon>Arundinoideae</taxon>
        <taxon>Arundineae</taxon>
        <taxon>Arundo</taxon>
    </lineage>
</organism>
<feature type="region of interest" description="Disordered" evidence="1">
    <location>
        <begin position="41"/>
        <end position="61"/>
    </location>
</feature>
<dbReference type="AlphaFoldDB" id="A0A0A9G000"/>
<name>A0A0A9G000_ARUDO</name>
<feature type="region of interest" description="Disordered" evidence="1">
    <location>
        <begin position="149"/>
        <end position="176"/>
    </location>
</feature>
<feature type="compositionally biased region" description="Basic residues" evidence="1">
    <location>
        <begin position="149"/>
        <end position="158"/>
    </location>
</feature>
<sequence length="176" mass="18678">MQPLLPGEPSWHSAEDMVEQIVPCVYSGSVTIMAIKNGEDGEGGVRRGRGRGGGGGGARAVRPEQEEVLTLLGLRGAPVPQQRPLPRPLRGLPSSGGWSDPASLVLVARADPAPTAACAALRAGLLLDERGERHEPAPAALAPVVVVRRRRRRRRRHSPALPDRIEAGGGTRRKGR</sequence>
<proteinExistence type="predicted"/>